<evidence type="ECO:0000256" key="1">
    <source>
        <dbReference type="ARBA" id="ARBA00023067"/>
    </source>
</evidence>
<dbReference type="PANTHER" id="PTHR33175:SF3">
    <property type="entry name" value="DNA-BINDING PROTEIN HU-BETA"/>
    <property type="match status" value="1"/>
</dbReference>
<dbReference type="PANTHER" id="PTHR33175">
    <property type="entry name" value="DNA-BINDING PROTEIN HU"/>
    <property type="match status" value="1"/>
</dbReference>
<dbReference type="GO" id="GO:0030527">
    <property type="term" value="F:structural constituent of chromatin"/>
    <property type="evidence" value="ECO:0007669"/>
    <property type="project" value="InterPro"/>
</dbReference>
<dbReference type="GO" id="GO:0003677">
    <property type="term" value="F:DNA binding"/>
    <property type="evidence" value="ECO:0007669"/>
    <property type="project" value="UniProtKB-KW"/>
</dbReference>
<name>A0A7V0LUI3_UNCW3</name>
<dbReference type="Proteomes" id="UP000886381">
    <property type="component" value="Unassembled WGS sequence"/>
</dbReference>
<dbReference type="Pfam" id="PF00216">
    <property type="entry name" value="Bac_DNA_binding"/>
    <property type="match status" value="1"/>
</dbReference>
<dbReference type="InterPro" id="IPR020816">
    <property type="entry name" value="Histone-like_DNA-bd_CS"/>
</dbReference>
<proteinExistence type="inferred from homology"/>
<protein>
    <submittedName>
        <fullName evidence="4">HU family DNA-binding protein</fullName>
    </submittedName>
</protein>
<gene>
    <name evidence="4" type="ORF">ENH14_02935</name>
</gene>
<comment type="caution">
    <text evidence="4">The sequence shown here is derived from an EMBL/GenBank/DDBJ whole genome shotgun (WGS) entry which is preliminary data.</text>
</comment>
<dbReference type="CDD" id="cd13831">
    <property type="entry name" value="HU"/>
    <property type="match status" value="1"/>
</dbReference>
<keyword evidence="2 4" id="KW-0238">DNA-binding</keyword>
<dbReference type="Gene3D" id="4.10.520.10">
    <property type="entry name" value="IHF-like DNA-binding proteins"/>
    <property type="match status" value="1"/>
</dbReference>
<evidence type="ECO:0000256" key="3">
    <source>
        <dbReference type="RuleBase" id="RU003939"/>
    </source>
</evidence>
<evidence type="ECO:0000256" key="2">
    <source>
        <dbReference type="ARBA" id="ARBA00023125"/>
    </source>
</evidence>
<dbReference type="PROSITE" id="PS00045">
    <property type="entry name" value="HISTONE_LIKE"/>
    <property type="match status" value="1"/>
</dbReference>
<dbReference type="SMART" id="SM00411">
    <property type="entry name" value="BHL"/>
    <property type="match status" value="1"/>
</dbReference>
<comment type="similarity">
    <text evidence="3">Belongs to the bacterial histone-like protein family.</text>
</comment>
<sequence>MNKQELIAKVAEKAGMTKKDATLAVNAFIDAVKESLAKKEAVRLIGFGTFDVKKRAARKGRNPRTKEVINIPERYAPVFRAASNLRDLVNR</sequence>
<reference evidence="4" key="1">
    <citation type="journal article" date="2020" name="mSystems">
        <title>Genome- and Community-Level Interaction Insights into Carbon Utilization and Element Cycling Functions of Hydrothermarchaeota in Hydrothermal Sediment.</title>
        <authorList>
            <person name="Zhou Z."/>
            <person name="Liu Y."/>
            <person name="Xu W."/>
            <person name="Pan J."/>
            <person name="Luo Z.H."/>
            <person name="Li M."/>
        </authorList>
    </citation>
    <scope>NUCLEOTIDE SEQUENCE [LARGE SCALE GENOMIC DNA]</scope>
    <source>
        <strain evidence="4">HyVt-28</strain>
    </source>
</reference>
<dbReference type="GO" id="GO:0030261">
    <property type="term" value="P:chromosome condensation"/>
    <property type="evidence" value="ECO:0007669"/>
    <property type="project" value="UniProtKB-KW"/>
</dbReference>
<organism evidence="4">
    <name type="scientific">candidate division WOR-3 bacterium</name>
    <dbReference type="NCBI Taxonomy" id="2052148"/>
    <lineage>
        <taxon>Bacteria</taxon>
        <taxon>Bacteria division WOR-3</taxon>
    </lineage>
</organism>
<dbReference type="SUPFAM" id="SSF47729">
    <property type="entry name" value="IHF-like DNA-binding proteins"/>
    <property type="match status" value="1"/>
</dbReference>
<dbReference type="EMBL" id="DRDR01000126">
    <property type="protein sequence ID" value="HDL60393.1"/>
    <property type="molecule type" value="Genomic_DNA"/>
</dbReference>
<dbReference type="InterPro" id="IPR010992">
    <property type="entry name" value="IHF-like_DNA-bd_dom_sf"/>
</dbReference>
<dbReference type="InterPro" id="IPR000119">
    <property type="entry name" value="Hist_DNA-bd"/>
</dbReference>
<dbReference type="PRINTS" id="PR01727">
    <property type="entry name" value="DNABINDINGHU"/>
</dbReference>
<accession>A0A7V0LUI3</accession>
<evidence type="ECO:0000313" key="4">
    <source>
        <dbReference type="EMBL" id="HDL60393.1"/>
    </source>
</evidence>
<keyword evidence="1" id="KW-0226">DNA condensation</keyword>
<dbReference type="AlphaFoldDB" id="A0A7V0LUI3"/>